<name>A0A6A2YAC1_HIBSY</name>
<dbReference type="AlphaFoldDB" id="A0A6A2YAC1"/>
<evidence type="ECO:0000313" key="2">
    <source>
        <dbReference type="EMBL" id="KAE8667534.1"/>
    </source>
</evidence>
<feature type="region of interest" description="Disordered" evidence="1">
    <location>
        <begin position="251"/>
        <end position="297"/>
    </location>
</feature>
<dbReference type="PANTHER" id="PTHR46951:SF2">
    <property type="entry name" value="BED-TYPE DOMAIN-CONTAINING PROTEIN"/>
    <property type="match status" value="1"/>
</dbReference>
<reference evidence="2" key="1">
    <citation type="submission" date="2019-09" db="EMBL/GenBank/DDBJ databases">
        <title>Draft genome information of white flower Hibiscus syriacus.</title>
        <authorList>
            <person name="Kim Y.-M."/>
        </authorList>
    </citation>
    <scope>NUCLEOTIDE SEQUENCE [LARGE SCALE GENOMIC DNA]</scope>
    <source>
        <strain evidence="2">YM2019G1</strain>
    </source>
</reference>
<dbReference type="Proteomes" id="UP000436088">
    <property type="component" value="Unassembled WGS sequence"/>
</dbReference>
<sequence length="358" mass="40471">MPPRIEKFPTEGLEGAPSRDIGWHFGDPVPNTKGNVVFKLCGKVVKGGITWFKEHIAPKIGEVAPCPNVTGIIREIMMKLLKEAKEMKMDKKRRTDEFLSQLREEEDEFVDDVSAMRQATQEKGRSSSLGSRGRYREEISEFSLRGTIPELVKSKSSRKPKSTVAKVLEEAKKVTCFIYNHIWTVDLMKKYTHGKKILRPTLTRFATDFIQLEEITRQKQEWLQEKENPLLDGENAGVLPVDTSYDEMNVDDQSQQQNLSHSSSSATPSQSGDGPNGGGLSPIDDDDKQSGDGAEFRSSNRLKCTLHHQCITRLHLTYHIDQLEITLKVNVNDLIFLVIPLIGETATTPFLRLKERHP</sequence>
<gene>
    <name evidence="2" type="ORF">F3Y22_tig00112402pilonHSYRG00320</name>
</gene>
<evidence type="ECO:0000313" key="3">
    <source>
        <dbReference type="Proteomes" id="UP000436088"/>
    </source>
</evidence>
<protein>
    <submittedName>
        <fullName evidence="2">Uncharacterized protein</fullName>
    </submittedName>
</protein>
<proteinExistence type="predicted"/>
<organism evidence="2 3">
    <name type="scientific">Hibiscus syriacus</name>
    <name type="common">Rose of Sharon</name>
    <dbReference type="NCBI Taxonomy" id="106335"/>
    <lineage>
        <taxon>Eukaryota</taxon>
        <taxon>Viridiplantae</taxon>
        <taxon>Streptophyta</taxon>
        <taxon>Embryophyta</taxon>
        <taxon>Tracheophyta</taxon>
        <taxon>Spermatophyta</taxon>
        <taxon>Magnoliopsida</taxon>
        <taxon>eudicotyledons</taxon>
        <taxon>Gunneridae</taxon>
        <taxon>Pentapetalae</taxon>
        <taxon>rosids</taxon>
        <taxon>malvids</taxon>
        <taxon>Malvales</taxon>
        <taxon>Malvaceae</taxon>
        <taxon>Malvoideae</taxon>
        <taxon>Hibiscus</taxon>
    </lineage>
</organism>
<evidence type="ECO:0000256" key="1">
    <source>
        <dbReference type="SAM" id="MobiDB-lite"/>
    </source>
</evidence>
<dbReference type="EMBL" id="VEPZ02001572">
    <property type="protein sequence ID" value="KAE8667534.1"/>
    <property type="molecule type" value="Genomic_DNA"/>
</dbReference>
<comment type="caution">
    <text evidence="2">The sequence shown here is derived from an EMBL/GenBank/DDBJ whole genome shotgun (WGS) entry which is preliminary data.</text>
</comment>
<keyword evidence="3" id="KW-1185">Reference proteome</keyword>
<feature type="compositionally biased region" description="Low complexity" evidence="1">
    <location>
        <begin position="253"/>
        <end position="271"/>
    </location>
</feature>
<accession>A0A6A2YAC1</accession>
<dbReference type="PANTHER" id="PTHR46951">
    <property type="entry name" value="BED-TYPE DOMAIN-CONTAINING PROTEIN"/>
    <property type="match status" value="1"/>
</dbReference>